<name>A0ABT9H8R7_9SPHN</name>
<organism evidence="3 4">
    <name type="scientific">Qipengyuania benthica</name>
    <dbReference type="NCBI Taxonomy" id="3067651"/>
    <lineage>
        <taxon>Bacteria</taxon>
        <taxon>Pseudomonadati</taxon>
        <taxon>Pseudomonadota</taxon>
        <taxon>Alphaproteobacteria</taxon>
        <taxon>Sphingomonadales</taxon>
        <taxon>Erythrobacteraceae</taxon>
        <taxon>Qipengyuania</taxon>
    </lineage>
</organism>
<protein>
    <recommendedName>
        <fullName evidence="5">Lipoprotein</fullName>
    </recommendedName>
</protein>
<keyword evidence="4" id="KW-1185">Reference proteome</keyword>
<dbReference type="RefSeq" id="WP_305929831.1">
    <property type="nucleotide sequence ID" value="NZ_JAVAIL010000002.1"/>
</dbReference>
<proteinExistence type="predicted"/>
<feature type="compositionally biased region" description="Polar residues" evidence="1">
    <location>
        <begin position="96"/>
        <end position="107"/>
    </location>
</feature>
<feature type="chain" id="PRO_5046313649" description="Lipoprotein" evidence="2">
    <location>
        <begin position="21"/>
        <end position="114"/>
    </location>
</feature>
<evidence type="ECO:0000256" key="1">
    <source>
        <dbReference type="SAM" id="MobiDB-lite"/>
    </source>
</evidence>
<evidence type="ECO:0000313" key="3">
    <source>
        <dbReference type="EMBL" id="MDP4539715.1"/>
    </source>
</evidence>
<feature type="signal peptide" evidence="2">
    <location>
        <begin position="1"/>
        <end position="20"/>
    </location>
</feature>
<feature type="region of interest" description="Disordered" evidence="1">
    <location>
        <begin position="93"/>
        <end position="114"/>
    </location>
</feature>
<dbReference type="EMBL" id="JAVAIL010000002">
    <property type="protein sequence ID" value="MDP4539715.1"/>
    <property type="molecule type" value="Genomic_DNA"/>
</dbReference>
<accession>A0ABT9H8R7</accession>
<dbReference type="PROSITE" id="PS51257">
    <property type="entry name" value="PROKAR_LIPOPROTEIN"/>
    <property type="match status" value="1"/>
</dbReference>
<sequence>MIARLTRPLALLLFAGSLTACDAATQIAGEAVEGEVRNVVATQCEQIAENMGIVAGRVSEVCRCSADTFMDDPDLTLEDATRENVEGIVNACTARTGGTNPNSTQTLPAEEIGG</sequence>
<reference evidence="3 4" key="1">
    <citation type="submission" date="2023-08" db="EMBL/GenBank/DDBJ databases">
        <title>genomic of DY56.</title>
        <authorList>
            <person name="Wang Y."/>
        </authorList>
    </citation>
    <scope>NUCLEOTIDE SEQUENCE [LARGE SCALE GENOMIC DNA]</scope>
    <source>
        <strain evidence="3 4">DY56-A-20</strain>
    </source>
</reference>
<keyword evidence="2" id="KW-0732">Signal</keyword>
<evidence type="ECO:0000313" key="4">
    <source>
        <dbReference type="Proteomes" id="UP001235664"/>
    </source>
</evidence>
<dbReference type="Proteomes" id="UP001235664">
    <property type="component" value="Unassembled WGS sequence"/>
</dbReference>
<comment type="caution">
    <text evidence="3">The sequence shown here is derived from an EMBL/GenBank/DDBJ whole genome shotgun (WGS) entry which is preliminary data.</text>
</comment>
<evidence type="ECO:0000256" key="2">
    <source>
        <dbReference type="SAM" id="SignalP"/>
    </source>
</evidence>
<evidence type="ECO:0008006" key="5">
    <source>
        <dbReference type="Google" id="ProtNLM"/>
    </source>
</evidence>
<gene>
    <name evidence="3" type="ORF">Q9K01_08785</name>
</gene>